<dbReference type="Proteomes" id="UP000254255">
    <property type="component" value="Unassembled WGS sequence"/>
</dbReference>
<evidence type="ECO:0000256" key="1">
    <source>
        <dbReference type="SAM" id="Phobius"/>
    </source>
</evidence>
<dbReference type="AlphaFoldDB" id="A0A377BDQ6"/>
<accession>A0A377BDQ6</accession>
<gene>
    <name evidence="2" type="ORF">NCTC13148_00014</name>
</gene>
<reference evidence="2 3" key="1">
    <citation type="submission" date="2018-06" db="EMBL/GenBank/DDBJ databases">
        <authorList>
            <consortium name="Pathogen Informatics"/>
            <person name="Doyle S."/>
        </authorList>
    </citation>
    <scope>NUCLEOTIDE SEQUENCE [LARGE SCALE GENOMIC DNA]</scope>
    <source>
        <strain evidence="2 3">NCTC13148</strain>
    </source>
</reference>
<keyword evidence="1" id="KW-0812">Transmembrane</keyword>
<sequence length="86" mass="9266">MTNRIAVVAGRPCLWSGRCRRAVCAGRASAEIVLARAAGVSAALRFVQFLARNPAIRDWLFLHFGQGGTAAILIGGTLLCLRRLMK</sequence>
<dbReference type="EMBL" id="UGET01000001">
    <property type="protein sequence ID" value="STL58681.1"/>
    <property type="molecule type" value="Genomic_DNA"/>
</dbReference>
<proteinExistence type="predicted"/>
<evidence type="ECO:0000313" key="2">
    <source>
        <dbReference type="EMBL" id="STL58681.1"/>
    </source>
</evidence>
<protein>
    <submittedName>
        <fullName evidence="2">Uncharacterized protein</fullName>
    </submittedName>
</protein>
<name>A0A377BDQ6_ECOLX</name>
<keyword evidence="1" id="KW-1133">Transmembrane helix</keyword>
<evidence type="ECO:0000313" key="3">
    <source>
        <dbReference type="Proteomes" id="UP000254255"/>
    </source>
</evidence>
<organism evidence="2 3">
    <name type="scientific">Escherichia coli</name>
    <dbReference type="NCBI Taxonomy" id="562"/>
    <lineage>
        <taxon>Bacteria</taxon>
        <taxon>Pseudomonadati</taxon>
        <taxon>Pseudomonadota</taxon>
        <taxon>Gammaproteobacteria</taxon>
        <taxon>Enterobacterales</taxon>
        <taxon>Enterobacteriaceae</taxon>
        <taxon>Escherichia</taxon>
    </lineage>
</organism>
<keyword evidence="1" id="KW-0472">Membrane</keyword>
<feature type="transmembrane region" description="Helical" evidence="1">
    <location>
        <begin position="59"/>
        <end position="81"/>
    </location>
</feature>